<dbReference type="EMBL" id="DSTK01000012">
    <property type="protein sequence ID" value="HFK96444.1"/>
    <property type="molecule type" value="Genomic_DNA"/>
</dbReference>
<dbReference type="PANTHER" id="PTHR32154">
    <property type="entry name" value="PYRUVATE-FLAVODOXIN OXIDOREDUCTASE-RELATED"/>
    <property type="match status" value="1"/>
</dbReference>
<keyword evidence="1" id="KW-0560">Oxidoreductase</keyword>
<evidence type="ECO:0000313" key="5">
    <source>
        <dbReference type="EMBL" id="HFK96444.1"/>
    </source>
</evidence>
<evidence type="ECO:0000259" key="3">
    <source>
        <dbReference type="Pfam" id="PF01558"/>
    </source>
</evidence>
<dbReference type="FunFam" id="3.40.50.970:FF:000022">
    <property type="entry name" value="2-oxoglutarate ferredoxin oxidoreductase alpha subunit"/>
    <property type="match status" value="1"/>
</dbReference>
<dbReference type="NCBIfam" id="TIGR03710">
    <property type="entry name" value="OAFO_sf"/>
    <property type="match status" value="1"/>
</dbReference>
<reference evidence="5" key="1">
    <citation type="journal article" date="2020" name="mSystems">
        <title>Genome- and Community-Level Interaction Insights into Carbon Utilization and Element Cycling Functions of Hydrothermarchaeota in Hydrothermal Sediment.</title>
        <authorList>
            <person name="Zhou Z."/>
            <person name="Liu Y."/>
            <person name="Xu W."/>
            <person name="Pan J."/>
            <person name="Luo Z.H."/>
            <person name="Li M."/>
        </authorList>
    </citation>
    <scope>NUCLEOTIDE SEQUENCE [LARGE SCALE GENOMIC DNA]</scope>
    <source>
        <strain evidence="5">SpSt-456</strain>
    </source>
</reference>
<evidence type="ECO:0000256" key="2">
    <source>
        <dbReference type="SAM" id="MobiDB-lite"/>
    </source>
</evidence>
<organism evidence="5">
    <name type="scientific">Desulfacinum infernum</name>
    <dbReference type="NCBI Taxonomy" id="35837"/>
    <lineage>
        <taxon>Bacteria</taxon>
        <taxon>Pseudomonadati</taxon>
        <taxon>Thermodesulfobacteriota</taxon>
        <taxon>Syntrophobacteria</taxon>
        <taxon>Syntrophobacterales</taxon>
        <taxon>Syntrophobacteraceae</taxon>
        <taxon>Desulfacinum</taxon>
    </lineage>
</organism>
<dbReference type="AlphaFoldDB" id="A0A832EIF9"/>
<dbReference type="Gene3D" id="3.40.50.920">
    <property type="match status" value="1"/>
</dbReference>
<dbReference type="SUPFAM" id="SSF53323">
    <property type="entry name" value="Pyruvate-ferredoxin oxidoreductase, PFOR, domain III"/>
    <property type="match status" value="1"/>
</dbReference>
<evidence type="ECO:0000259" key="4">
    <source>
        <dbReference type="Pfam" id="PF01855"/>
    </source>
</evidence>
<feature type="domain" description="Pyruvate/ketoisovalerate oxidoreductase catalytic" evidence="3">
    <location>
        <begin position="58"/>
        <end position="213"/>
    </location>
</feature>
<dbReference type="SUPFAM" id="SSF52922">
    <property type="entry name" value="TK C-terminal domain-like"/>
    <property type="match status" value="1"/>
</dbReference>
<feature type="domain" description="Pyruvate flavodoxin/ferredoxin oxidoreductase pyrimidine binding" evidence="4">
    <location>
        <begin position="246"/>
        <end position="474"/>
    </location>
</feature>
<dbReference type="CDD" id="cd07034">
    <property type="entry name" value="TPP_PYR_PFOR_IOR-alpha_like"/>
    <property type="match status" value="1"/>
</dbReference>
<dbReference type="InterPro" id="IPR002880">
    <property type="entry name" value="Pyrv_Fd/Flavodoxin_OxRdtase_N"/>
</dbReference>
<dbReference type="InterPro" id="IPR050722">
    <property type="entry name" value="Pyruvate:ferred/Flavod_OxRd"/>
</dbReference>
<dbReference type="GO" id="GO:0016903">
    <property type="term" value="F:oxidoreductase activity, acting on the aldehyde or oxo group of donors"/>
    <property type="evidence" value="ECO:0007669"/>
    <property type="project" value="InterPro"/>
</dbReference>
<dbReference type="InterPro" id="IPR009014">
    <property type="entry name" value="Transketo_C/PFOR_II"/>
</dbReference>
<dbReference type="InterPro" id="IPR029061">
    <property type="entry name" value="THDP-binding"/>
</dbReference>
<dbReference type="InterPro" id="IPR022367">
    <property type="entry name" value="2-oxoacid/accept_OxRdtase_asu"/>
</dbReference>
<dbReference type="Gene3D" id="3.40.920.10">
    <property type="entry name" value="Pyruvate-ferredoxin oxidoreductase, PFOR, domain III"/>
    <property type="match status" value="1"/>
</dbReference>
<gene>
    <name evidence="5" type="ORF">ENS06_03850</name>
</gene>
<dbReference type="Pfam" id="PF01855">
    <property type="entry name" value="POR_N"/>
    <property type="match status" value="1"/>
</dbReference>
<dbReference type="InterPro" id="IPR019752">
    <property type="entry name" value="Pyrv/ketoisovalerate_OxRed_cat"/>
</dbReference>
<dbReference type="InterPro" id="IPR002869">
    <property type="entry name" value="Pyrv_flavodox_OxRed_cen"/>
</dbReference>
<dbReference type="SUPFAM" id="SSF52518">
    <property type="entry name" value="Thiamin diphosphate-binding fold (THDP-binding)"/>
    <property type="match status" value="1"/>
</dbReference>
<comment type="caution">
    <text evidence="5">The sequence shown here is derived from an EMBL/GenBank/DDBJ whole genome shotgun (WGS) entry which is preliminary data.</text>
</comment>
<dbReference type="GO" id="GO:0006979">
    <property type="term" value="P:response to oxidative stress"/>
    <property type="evidence" value="ECO:0007669"/>
    <property type="project" value="TreeGrafter"/>
</dbReference>
<dbReference type="PANTHER" id="PTHR32154:SF20">
    <property type="entry name" value="2-OXOGLUTARATE OXIDOREDUCTASE SUBUNIT KORA"/>
    <property type="match status" value="1"/>
</dbReference>
<accession>A0A832EIF9</accession>
<dbReference type="Gene3D" id="3.40.50.970">
    <property type="match status" value="1"/>
</dbReference>
<feature type="region of interest" description="Disordered" evidence="2">
    <location>
        <begin position="1"/>
        <end position="29"/>
    </location>
</feature>
<evidence type="ECO:0000256" key="1">
    <source>
        <dbReference type="ARBA" id="ARBA00023002"/>
    </source>
</evidence>
<name>A0A832EIF9_9BACT</name>
<dbReference type="Pfam" id="PF01558">
    <property type="entry name" value="POR"/>
    <property type="match status" value="1"/>
</dbReference>
<protein>
    <submittedName>
        <fullName evidence="5">2-oxoacid:acceptor oxidoreductase subunit alpha</fullName>
    </submittedName>
</protein>
<proteinExistence type="predicted"/>
<sequence>MTSGAARRVKKNGSALSMASQHRVKRVSVSRRKIRQEPTVLGKGVRPMECTIVIAGSAGEGIQTIGDVLADTLAAQGYAVFTWQEYESRIRGGQNSYTLRVSESPVNAPTMDADIFLYLNPQALEKYRSRIKPHAILLGESPAGEGSLVVPFKELARSALGRPIYANTVAIGALTAVLGVDQDTLERVLAEEFAGKGEEVVRANHQAAALGFDHAHRACRDRCPWAFSKRDKSYYLISGNEALALGAFHAGCRFIAAYPMTPSTGIITYLAKHWEETGVFYEQAEDEIAAVNMALGASFAGARAMTATSGGGFALMVEAVSLSGMTEVPLVIVLAQRPGPATGLPTRTAQGDLLFAVHAGHGEFPKAVLAASDAGDAVHTMGRAFHLADRFQIPVIVLSDQLLADSRFSVENFHLETAVRRSFIANPEDFTEYKRYAFTETGVSPRLCPGRGPHLVTADSDEHDEWGHITEDLAATAPSMHAKRLKKQVFLQQDMRPPLSYRTEDAEDIFCTWGSTKGAALEAVDALRREGARVGLMHWSELWPPPAASFPGGARLWTVENNATGQWAAVMALGYGRAVEKRVLRSDGLPLTAHDIRRAYHELA</sequence>